<keyword evidence="2" id="KW-1185">Reference proteome</keyword>
<comment type="caution">
    <text evidence="1">The sequence shown here is derived from an EMBL/GenBank/DDBJ whole genome shotgun (WGS) entry which is preliminary data.</text>
</comment>
<accession>A0AC61R5Q4</accession>
<evidence type="ECO:0000313" key="1">
    <source>
        <dbReference type="EMBL" id="TGY65173.1"/>
    </source>
</evidence>
<dbReference type="Proteomes" id="UP000308836">
    <property type="component" value="Unassembled WGS sequence"/>
</dbReference>
<dbReference type="EMBL" id="SRYG01000021">
    <property type="protein sequence ID" value="TGY65173.1"/>
    <property type="molecule type" value="Genomic_DNA"/>
</dbReference>
<protein>
    <submittedName>
        <fullName evidence="1">2-C-methyl-D-erythritol 2,4-cyclodiphosphate synthase</fullName>
        <ecNumber evidence="1">4.6.1.12</ecNumber>
    </submittedName>
</protein>
<dbReference type="EC" id="4.6.1.12" evidence="1"/>
<proteinExistence type="predicted"/>
<evidence type="ECO:0000313" key="2">
    <source>
        <dbReference type="Proteomes" id="UP000308836"/>
    </source>
</evidence>
<organism evidence="1 2">
    <name type="scientific">Dubosiella muris</name>
    <dbReference type="NCBI Taxonomy" id="3038133"/>
    <lineage>
        <taxon>Bacteria</taxon>
        <taxon>Bacillati</taxon>
        <taxon>Bacillota</taxon>
        <taxon>Erysipelotrichia</taxon>
        <taxon>Erysipelotrichales</taxon>
        <taxon>Erysipelotrichaceae</taxon>
        <taxon>Dubosiella</taxon>
    </lineage>
</organism>
<reference evidence="1" key="1">
    <citation type="submission" date="2019-04" db="EMBL/GenBank/DDBJ databases">
        <title>Microbes associate with the intestines of laboratory mice.</title>
        <authorList>
            <person name="Navarre W."/>
            <person name="Wong E."/>
            <person name="Huang K."/>
            <person name="Tropini C."/>
            <person name="Ng K."/>
            <person name="Yu B."/>
        </authorList>
    </citation>
    <scope>NUCLEOTIDE SEQUENCE</scope>
    <source>
        <strain evidence="1">NM09_H32</strain>
    </source>
</reference>
<gene>
    <name evidence="1" type="ORF">E5336_09725</name>
</gene>
<keyword evidence="1" id="KW-0456">Lyase</keyword>
<sequence>MLRIGQAIDIHPLKEGRDLILGGVKIDHEKGLDGHSDADVLVHAVAESVLGALALGDLGAHFPDTDPKYRGISSLKLLEHVYTLMRENGYEIGNVDATIMAERPKMAPHIATMRENLANALHCEIQKISVKATRGEKLGFVGREEGMTALCVCLLEERR</sequence>
<name>A0AC61R5Q4_9FIRM</name>